<evidence type="ECO:0000256" key="3">
    <source>
        <dbReference type="SAM" id="Phobius"/>
    </source>
</evidence>
<feature type="domain" description="Methyl-accepting transducer" evidence="4">
    <location>
        <begin position="266"/>
        <end position="502"/>
    </location>
</feature>
<dbReference type="CDD" id="cd06225">
    <property type="entry name" value="HAMP"/>
    <property type="match status" value="1"/>
</dbReference>
<evidence type="ECO:0000259" key="6">
    <source>
        <dbReference type="PROSITE" id="PS50885"/>
    </source>
</evidence>
<dbReference type="Gene3D" id="3.30.450.20">
    <property type="entry name" value="PAS domain"/>
    <property type="match status" value="1"/>
</dbReference>
<dbReference type="GO" id="GO:0016020">
    <property type="term" value="C:membrane"/>
    <property type="evidence" value="ECO:0007669"/>
    <property type="project" value="InterPro"/>
</dbReference>
<evidence type="ECO:0000313" key="7">
    <source>
        <dbReference type="EMBL" id="OIQ92624.1"/>
    </source>
</evidence>
<sequence length="540" mass="58784">MKKNLPVTQIEVPFPKGRYIVSRTDLKGNITYANDTFVDISGFTPEELIGKNHNIVRHPDMLPGAFAWLWDTIKEGRPWSGIVKNRCKNGDFYWVDALAVPVRKNDKTIGYMSVRTEPTRQQIADAETLYQLLKAGTTKIPKPSAWMRTPLKAKLNGFVLWLIAAQVIGTVFHQMGTSIGLSPGTIVLTLQFLGFSSVIVGVWLLGIQNKMMTSIKQIINRLDHIAQGDLTDPIPLERVDELGKLNDALVTMQTHLKSMMAEIAEAAKLVDENADALSTGMEETRNVIDHQSVAVNRIAAAVEQLVTSVHEVADRAKQATHVVTTSRGLLNEASIRMGESQESSQQVVATVNGASQTMSELFQSIFAIDQITQAIKDIADRTNLLALNAAIEAARAGESGRGFAVVADEVRTLAENSSAQTVKISSSIQEIQRITQIAVTRMEAAGTHVAVTDSAMKQANAGLDSVSQHGEDVVTISNHIADGTRQQSAAGNEIAGQVDGIVAGIEQTSATIAEISYRARQMRDAASGLRELITYFRFVR</sequence>
<keyword evidence="3" id="KW-1133">Transmembrane helix</keyword>
<dbReference type="CDD" id="cd11386">
    <property type="entry name" value="MCP_signal"/>
    <property type="match status" value="1"/>
</dbReference>
<dbReference type="CDD" id="cd00130">
    <property type="entry name" value="PAS"/>
    <property type="match status" value="1"/>
</dbReference>
<dbReference type="InterPro" id="IPR004089">
    <property type="entry name" value="MCPsignal_dom"/>
</dbReference>
<dbReference type="FunFam" id="1.10.287.950:FF:000001">
    <property type="entry name" value="Methyl-accepting chemotaxis sensory transducer"/>
    <property type="match status" value="1"/>
</dbReference>
<dbReference type="SUPFAM" id="SSF58104">
    <property type="entry name" value="Methyl-accepting chemotaxis protein (MCP) signaling domain"/>
    <property type="match status" value="1"/>
</dbReference>
<dbReference type="EMBL" id="MLJW01000227">
    <property type="protein sequence ID" value="OIQ92624.1"/>
    <property type="molecule type" value="Genomic_DNA"/>
</dbReference>
<feature type="domain" description="HAMP" evidence="6">
    <location>
        <begin position="209"/>
        <end position="261"/>
    </location>
</feature>
<dbReference type="NCBIfam" id="TIGR00229">
    <property type="entry name" value="sensory_box"/>
    <property type="match status" value="1"/>
</dbReference>
<dbReference type="PANTHER" id="PTHR32089:SF112">
    <property type="entry name" value="LYSOZYME-LIKE PROTEIN-RELATED"/>
    <property type="match status" value="1"/>
</dbReference>
<evidence type="ECO:0000259" key="4">
    <source>
        <dbReference type="PROSITE" id="PS50111"/>
    </source>
</evidence>
<dbReference type="InterPro" id="IPR001610">
    <property type="entry name" value="PAC"/>
</dbReference>
<name>A0A1J5R9A4_9ZZZZ</name>
<gene>
    <name evidence="7" type="primary">aer_14</name>
    <name evidence="7" type="ORF">GALL_254470</name>
</gene>
<protein>
    <submittedName>
        <fullName evidence="7">Aerotaxis receptor</fullName>
    </submittedName>
</protein>
<comment type="similarity">
    <text evidence="2">Belongs to the methyl-accepting chemotaxis (MCP) protein family.</text>
</comment>
<feature type="transmembrane region" description="Helical" evidence="3">
    <location>
        <begin position="186"/>
        <end position="207"/>
    </location>
</feature>
<dbReference type="InterPro" id="IPR035965">
    <property type="entry name" value="PAS-like_dom_sf"/>
</dbReference>
<dbReference type="PROSITE" id="PS50885">
    <property type="entry name" value="HAMP"/>
    <property type="match status" value="1"/>
</dbReference>
<proteinExistence type="inferred from homology"/>
<keyword evidence="3" id="KW-0812">Transmembrane</keyword>
<keyword evidence="7" id="KW-0675">Receptor</keyword>
<reference evidence="7" key="1">
    <citation type="submission" date="2016-10" db="EMBL/GenBank/DDBJ databases">
        <title>Sequence of Gallionella enrichment culture.</title>
        <authorList>
            <person name="Poehlein A."/>
            <person name="Muehling M."/>
            <person name="Daniel R."/>
        </authorList>
    </citation>
    <scope>NUCLEOTIDE SEQUENCE</scope>
</reference>
<dbReference type="InterPro" id="IPR000014">
    <property type="entry name" value="PAS"/>
</dbReference>
<dbReference type="PROSITE" id="PS50111">
    <property type="entry name" value="CHEMOTAXIS_TRANSDUC_2"/>
    <property type="match status" value="1"/>
</dbReference>
<comment type="caution">
    <text evidence="7">The sequence shown here is derived from an EMBL/GenBank/DDBJ whole genome shotgun (WGS) entry which is preliminary data.</text>
</comment>
<evidence type="ECO:0000256" key="1">
    <source>
        <dbReference type="ARBA" id="ARBA00023224"/>
    </source>
</evidence>
<dbReference type="SMART" id="SM00091">
    <property type="entry name" value="PAS"/>
    <property type="match status" value="1"/>
</dbReference>
<evidence type="ECO:0000259" key="5">
    <source>
        <dbReference type="PROSITE" id="PS50112"/>
    </source>
</evidence>
<dbReference type="Gene3D" id="1.10.287.950">
    <property type="entry name" value="Methyl-accepting chemotaxis protein"/>
    <property type="match status" value="1"/>
</dbReference>
<dbReference type="SMART" id="SM00304">
    <property type="entry name" value="HAMP"/>
    <property type="match status" value="1"/>
</dbReference>
<dbReference type="InterPro" id="IPR013655">
    <property type="entry name" value="PAS_fold_3"/>
</dbReference>
<accession>A0A1J5R9A4</accession>
<dbReference type="InterPro" id="IPR003660">
    <property type="entry name" value="HAMP_dom"/>
</dbReference>
<dbReference type="AlphaFoldDB" id="A0A1J5R9A4"/>
<dbReference type="Pfam" id="PF00015">
    <property type="entry name" value="MCPsignal"/>
    <property type="match status" value="1"/>
</dbReference>
<keyword evidence="3" id="KW-0472">Membrane</keyword>
<dbReference type="PROSITE" id="PS50112">
    <property type="entry name" value="PAS"/>
    <property type="match status" value="1"/>
</dbReference>
<dbReference type="SMART" id="SM00086">
    <property type="entry name" value="PAC"/>
    <property type="match status" value="1"/>
</dbReference>
<dbReference type="SMART" id="SM00283">
    <property type="entry name" value="MA"/>
    <property type="match status" value="1"/>
</dbReference>
<dbReference type="PANTHER" id="PTHR32089">
    <property type="entry name" value="METHYL-ACCEPTING CHEMOTAXIS PROTEIN MCPB"/>
    <property type="match status" value="1"/>
</dbReference>
<organism evidence="7">
    <name type="scientific">mine drainage metagenome</name>
    <dbReference type="NCBI Taxonomy" id="410659"/>
    <lineage>
        <taxon>unclassified sequences</taxon>
        <taxon>metagenomes</taxon>
        <taxon>ecological metagenomes</taxon>
    </lineage>
</organism>
<feature type="domain" description="PAS" evidence="5">
    <location>
        <begin position="25"/>
        <end position="60"/>
    </location>
</feature>
<evidence type="ECO:0000256" key="2">
    <source>
        <dbReference type="ARBA" id="ARBA00029447"/>
    </source>
</evidence>
<dbReference type="Pfam" id="PF08447">
    <property type="entry name" value="PAS_3"/>
    <property type="match status" value="1"/>
</dbReference>
<keyword evidence="1" id="KW-0807">Transducer</keyword>
<feature type="transmembrane region" description="Helical" evidence="3">
    <location>
        <begin position="155"/>
        <end position="174"/>
    </location>
</feature>
<dbReference type="Pfam" id="PF00672">
    <property type="entry name" value="HAMP"/>
    <property type="match status" value="1"/>
</dbReference>
<dbReference type="GO" id="GO:0007165">
    <property type="term" value="P:signal transduction"/>
    <property type="evidence" value="ECO:0007669"/>
    <property type="project" value="UniProtKB-KW"/>
</dbReference>
<dbReference type="SUPFAM" id="SSF55785">
    <property type="entry name" value="PYP-like sensor domain (PAS domain)"/>
    <property type="match status" value="1"/>
</dbReference>